<sequence length="50" mass="5290">SARNKINGTTTMVQPPRAAYVGNMNNMLFPPLVGMMATTGLAPSWIALIA</sequence>
<dbReference type="Proteomes" id="UP000244073">
    <property type="component" value="Unassembled WGS sequence"/>
</dbReference>
<feature type="transmembrane region" description="Helical" evidence="1">
    <location>
        <begin position="28"/>
        <end position="49"/>
    </location>
</feature>
<proteinExistence type="predicted"/>
<keyword evidence="1" id="KW-0812">Transmembrane</keyword>
<feature type="non-terminal residue" evidence="2">
    <location>
        <position position="1"/>
    </location>
</feature>
<keyword evidence="1" id="KW-1133">Transmembrane helix</keyword>
<name>A0A2T5M522_9EURO</name>
<dbReference type="OrthoDB" id="4508185at2759"/>
<keyword evidence="1" id="KW-0472">Membrane</keyword>
<dbReference type="VEuPathDB" id="FungiDB:P175DRAFT_0405133"/>
<dbReference type="EMBL" id="MSFN02000001">
    <property type="protein sequence ID" value="PTU23643.1"/>
    <property type="molecule type" value="Genomic_DNA"/>
</dbReference>
<reference evidence="2 3" key="1">
    <citation type="journal article" date="2018" name="Proc. Natl. Acad. Sci. U.S.A.">
        <title>Linking secondary metabolites to gene clusters through genome sequencing of six diverse Aspergillus species.</title>
        <authorList>
            <person name="Kaerboelling I."/>
            <person name="Vesth T.C."/>
            <person name="Frisvad J.C."/>
            <person name="Nybo J.L."/>
            <person name="Theobald S."/>
            <person name="Kuo A."/>
            <person name="Bowyer P."/>
            <person name="Matsuda Y."/>
            <person name="Mondo S."/>
            <person name="Lyhne E.K."/>
            <person name="Kogle M.E."/>
            <person name="Clum A."/>
            <person name="Lipzen A."/>
            <person name="Salamov A."/>
            <person name="Ngan C.Y."/>
            <person name="Daum C."/>
            <person name="Chiniquy J."/>
            <person name="Barry K."/>
            <person name="LaButti K."/>
            <person name="Haridas S."/>
            <person name="Simmons B.A."/>
            <person name="Magnuson J.K."/>
            <person name="Mortensen U.H."/>
            <person name="Larsen T.O."/>
            <person name="Grigoriev I.V."/>
            <person name="Baker S.E."/>
            <person name="Andersen M.R."/>
        </authorList>
    </citation>
    <scope>NUCLEOTIDE SEQUENCE [LARGE SCALE GENOMIC DNA]</scope>
    <source>
        <strain evidence="2 3">IBT 24754</strain>
    </source>
</reference>
<gene>
    <name evidence="2" type="ORF">P175DRAFT_0405133</name>
</gene>
<evidence type="ECO:0000313" key="2">
    <source>
        <dbReference type="EMBL" id="PTU23643.1"/>
    </source>
</evidence>
<comment type="caution">
    <text evidence="2">The sequence shown here is derived from an EMBL/GenBank/DDBJ whole genome shotgun (WGS) entry which is preliminary data.</text>
</comment>
<evidence type="ECO:0000256" key="1">
    <source>
        <dbReference type="SAM" id="Phobius"/>
    </source>
</evidence>
<dbReference type="AlphaFoldDB" id="A0A2T5M522"/>
<evidence type="ECO:0000313" key="3">
    <source>
        <dbReference type="Proteomes" id="UP000244073"/>
    </source>
</evidence>
<accession>A0A2T5M522</accession>
<dbReference type="RefSeq" id="XP_040755035.1">
    <property type="nucleotide sequence ID" value="XM_040893017.1"/>
</dbReference>
<dbReference type="GeneID" id="63809899"/>
<organism evidence="2 3">
    <name type="scientific">Aspergillus ochraceoroseus IBT 24754</name>
    <dbReference type="NCBI Taxonomy" id="1392256"/>
    <lineage>
        <taxon>Eukaryota</taxon>
        <taxon>Fungi</taxon>
        <taxon>Dikarya</taxon>
        <taxon>Ascomycota</taxon>
        <taxon>Pezizomycotina</taxon>
        <taxon>Eurotiomycetes</taxon>
        <taxon>Eurotiomycetidae</taxon>
        <taxon>Eurotiales</taxon>
        <taxon>Aspergillaceae</taxon>
        <taxon>Aspergillus</taxon>
        <taxon>Aspergillus subgen. Nidulantes</taxon>
    </lineage>
</organism>
<feature type="non-terminal residue" evidence="2">
    <location>
        <position position="50"/>
    </location>
</feature>
<protein>
    <submittedName>
        <fullName evidence="2">Uncharacterized protein</fullName>
    </submittedName>
</protein>